<feature type="site" description="Important for catalytic activity for the proton relay mechanism but does not participate directly in the coordination of zinc atom" evidence="6">
    <location>
        <position position="160"/>
    </location>
</feature>
<keyword evidence="5 6" id="KW-0520">NAD</keyword>
<dbReference type="InterPro" id="IPR002328">
    <property type="entry name" value="ADH_Zn_CS"/>
</dbReference>
<dbReference type="AlphaFoldDB" id="A0A7X2IW24"/>
<evidence type="ECO:0000313" key="9">
    <source>
        <dbReference type="EMBL" id="MRX70675.1"/>
    </source>
</evidence>
<sequence length="354" mass="38309">MERLGVYAVNGKMKAIVKHQRGYGAEMQMVDIPYIEEHEVLIKVKATSICGTDVHIYSWDEWSESRVNPPYIFGHEFAGEVVETGSKVTNVKVGDFVSAETHLVCYECPQCLSGQYHICKNTKIIGVDTHGCFAEYVALPAVNLWKNPSDMPFDVASVQEPMGNAVHTVLAGDVAGKTVAVIGCGPIGIMAVGVARAAGAAQVIALDLNDYRLNLAKEMGATAVVNSKEQNPLEVIHQLTDGNGVDVVCEMSGHPVAMDQGFKMVTNGGRVSILSLPVRPVSIDITNDVVFKGITVQGITGRKMYETWQQVSSLLKSGQVDVTPLITHHFPLEDFAKGFDLMIEGKCGKVVLHP</sequence>
<feature type="binding site" evidence="6">
    <location>
        <position position="75"/>
    </location>
    <ligand>
        <name>Zn(2+)</name>
        <dbReference type="ChEBI" id="CHEBI:29105"/>
        <label>1</label>
        <note>catalytic</note>
    </ligand>
</feature>
<proteinExistence type="inferred from homology"/>
<dbReference type="InterPro" id="IPR013154">
    <property type="entry name" value="ADH-like_N"/>
</dbReference>
<keyword evidence="4 6" id="KW-0560">Oxidoreductase</keyword>
<comment type="cofactor">
    <cofactor evidence="6">
        <name>Zn(2+)</name>
        <dbReference type="ChEBI" id="CHEBI:29105"/>
    </cofactor>
    <text evidence="6">Binds 2 Zn(2+) ions per subunit.</text>
</comment>
<evidence type="ECO:0000256" key="7">
    <source>
        <dbReference type="NCBIfam" id="TIGR00692"/>
    </source>
</evidence>
<evidence type="ECO:0000256" key="6">
    <source>
        <dbReference type="HAMAP-Rule" id="MF_00627"/>
    </source>
</evidence>
<dbReference type="GO" id="GO:0008743">
    <property type="term" value="F:L-threonine 3-dehydrogenase activity"/>
    <property type="evidence" value="ECO:0007669"/>
    <property type="project" value="UniProtKB-UniRule"/>
</dbReference>
<dbReference type="Proteomes" id="UP000448867">
    <property type="component" value="Unassembled WGS sequence"/>
</dbReference>
<comment type="subcellular location">
    <subcellularLocation>
        <location evidence="6">Cytoplasm</location>
    </subcellularLocation>
</comment>
<comment type="subunit">
    <text evidence="6">Homotetramer.</text>
</comment>
<dbReference type="NCBIfam" id="NF003808">
    <property type="entry name" value="PRK05396.1"/>
    <property type="match status" value="1"/>
</dbReference>
<dbReference type="OrthoDB" id="9770238at2"/>
<dbReference type="PROSITE" id="PS00059">
    <property type="entry name" value="ADH_ZINC"/>
    <property type="match status" value="1"/>
</dbReference>
<feature type="binding site" evidence="6">
    <location>
        <position position="212"/>
    </location>
    <ligand>
        <name>NAD(+)</name>
        <dbReference type="ChEBI" id="CHEBI:57540"/>
    </ligand>
</feature>
<dbReference type="Pfam" id="PF00107">
    <property type="entry name" value="ADH_zinc_N"/>
    <property type="match status" value="1"/>
</dbReference>
<dbReference type="InterPro" id="IPR050129">
    <property type="entry name" value="Zn_alcohol_dh"/>
</dbReference>
<evidence type="ECO:0000259" key="8">
    <source>
        <dbReference type="SMART" id="SM00829"/>
    </source>
</evidence>
<dbReference type="NCBIfam" id="TIGR00692">
    <property type="entry name" value="tdh"/>
    <property type="match status" value="1"/>
</dbReference>
<organism evidence="9 10">
    <name type="scientific">Metabacillus lacus</name>
    <dbReference type="NCBI Taxonomy" id="1983721"/>
    <lineage>
        <taxon>Bacteria</taxon>
        <taxon>Bacillati</taxon>
        <taxon>Bacillota</taxon>
        <taxon>Bacilli</taxon>
        <taxon>Bacillales</taxon>
        <taxon>Bacillaceae</taxon>
        <taxon>Metabacillus</taxon>
    </lineage>
</organism>
<dbReference type="PANTHER" id="PTHR43401">
    <property type="entry name" value="L-THREONINE 3-DEHYDROGENASE"/>
    <property type="match status" value="1"/>
</dbReference>
<dbReference type="InterPro" id="IPR013149">
    <property type="entry name" value="ADH-like_C"/>
</dbReference>
<keyword evidence="3 6" id="KW-0862">Zinc</keyword>
<feature type="domain" description="Enoyl reductase (ER)" evidence="8">
    <location>
        <begin position="24"/>
        <end position="352"/>
    </location>
</feature>
<accession>A0A7X2IW24</accession>
<feature type="binding site" evidence="6">
    <location>
        <position position="207"/>
    </location>
    <ligand>
        <name>NAD(+)</name>
        <dbReference type="ChEBI" id="CHEBI:57540"/>
    </ligand>
</feature>
<evidence type="ECO:0000313" key="10">
    <source>
        <dbReference type="Proteomes" id="UP000448867"/>
    </source>
</evidence>
<dbReference type="SMART" id="SM00829">
    <property type="entry name" value="PKS_ER"/>
    <property type="match status" value="1"/>
</dbReference>
<feature type="binding site" evidence="6">
    <location>
        <position position="105"/>
    </location>
    <ligand>
        <name>Zn(2+)</name>
        <dbReference type="ChEBI" id="CHEBI:29105"/>
        <label>2</label>
    </ligand>
</feature>
<evidence type="ECO:0000256" key="5">
    <source>
        <dbReference type="ARBA" id="ARBA00023027"/>
    </source>
</evidence>
<dbReference type="Gene3D" id="3.90.180.10">
    <property type="entry name" value="Medium-chain alcohol dehydrogenases, catalytic domain"/>
    <property type="match status" value="1"/>
</dbReference>
<comment type="caution">
    <text evidence="9">The sequence shown here is derived from an EMBL/GenBank/DDBJ whole genome shotgun (WGS) entry which is preliminary data.</text>
</comment>
<dbReference type="SUPFAM" id="SSF51735">
    <property type="entry name" value="NAD(P)-binding Rossmann-fold domains"/>
    <property type="match status" value="1"/>
</dbReference>
<protein>
    <recommendedName>
        <fullName evidence="6 7">L-threonine 3-dehydrogenase</fullName>
        <shortName evidence="6">TDH</shortName>
        <ecNumber evidence="6 7">1.1.1.103</ecNumber>
    </recommendedName>
</protein>
<dbReference type="CDD" id="cd05281">
    <property type="entry name" value="TDH"/>
    <property type="match status" value="1"/>
</dbReference>
<dbReference type="HAMAP" id="MF_00627">
    <property type="entry name" value="Thr_dehydrog"/>
    <property type="match status" value="1"/>
</dbReference>
<comment type="function">
    <text evidence="6">Catalyzes the NAD(+)-dependent oxidation of L-threonine to 2-amino-3-ketobutyrate.</text>
</comment>
<dbReference type="UniPathway" id="UPA00046">
    <property type="reaction ID" value="UER00505"/>
</dbReference>
<feature type="active site" description="Charge relay system" evidence="6">
    <location>
        <position position="52"/>
    </location>
</feature>
<feature type="binding site" evidence="6">
    <location>
        <begin position="274"/>
        <end position="276"/>
    </location>
    <ligand>
        <name>NAD(+)</name>
        <dbReference type="ChEBI" id="CHEBI:57540"/>
    </ligand>
</feature>
<evidence type="ECO:0000256" key="4">
    <source>
        <dbReference type="ARBA" id="ARBA00023002"/>
    </source>
</evidence>
<dbReference type="PANTHER" id="PTHR43401:SF2">
    <property type="entry name" value="L-THREONINE 3-DEHYDROGENASE"/>
    <property type="match status" value="1"/>
</dbReference>
<comment type="catalytic activity">
    <reaction evidence="6">
        <text>L-threonine + NAD(+) = (2S)-2-amino-3-oxobutanoate + NADH + H(+)</text>
        <dbReference type="Rhea" id="RHEA:13161"/>
        <dbReference type="ChEBI" id="CHEBI:15378"/>
        <dbReference type="ChEBI" id="CHEBI:57540"/>
        <dbReference type="ChEBI" id="CHEBI:57926"/>
        <dbReference type="ChEBI" id="CHEBI:57945"/>
        <dbReference type="ChEBI" id="CHEBI:78948"/>
        <dbReference type="EC" id="1.1.1.103"/>
    </reaction>
</comment>
<feature type="binding site" evidence="6">
    <location>
        <position position="111"/>
    </location>
    <ligand>
        <name>Zn(2+)</name>
        <dbReference type="ChEBI" id="CHEBI:29105"/>
        <label>2</label>
    </ligand>
</feature>
<dbReference type="GO" id="GO:0005737">
    <property type="term" value="C:cytoplasm"/>
    <property type="evidence" value="ECO:0007669"/>
    <property type="project" value="UniProtKB-SubCell"/>
</dbReference>
<feature type="binding site" evidence="6">
    <location>
        <position position="76"/>
    </location>
    <ligand>
        <name>Zn(2+)</name>
        <dbReference type="ChEBI" id="CHEBI:29105"/>
        <label>1</label>
        <note>catalytic</note>
    </ligand>
</feature>
<feature type="binding site" evidence="6">
    <location>
        <position position="187"/>
    </location>
    <ligand>
        <name>NAD(+)</name>
        <dbReference type="ChEBI" id="CHEBI:57540"/>
    </ligand>
</feature>
<dbReference type="EC" id="1.1.1.103" evidence="6 7"/>
<evidence type="ECO:0000256" key="3">
    <source>
        <dbReference type="ARBA" id="ARBA00022833"/>
    </source>
</evidence>
<feature type="binding site" evidence="6">
    <location>
        <begin position="299"/>
        <end position="300"/>
    </location>
    <ligand>
        <name>NAD(+)</name>
        <dbReference type="ChEBI" id="CHEBI:57540"/>
    </ligand>
</feature>
<dbReference type="InterPro" id="IPR011032">
    <property type="entry name" value="GroES-like_sf"/>
</dbReference>
<dbReference type="Gene3D" id="3.40.50.720">
    <property type="entry name" value="NAD(P)-binding Rossmann-like Domain"/>
    <property type="match status" value="1"/>
</dbReference>
<feature type="binding site" evidence="6">
    <location>
        <position position="108"/>
    </location>
    <ligand>
        <name>Zn(2+)</name>
        <dbReference type="ChEBI" id="CHEBI:29105"/>
        <label>2</label>
    </ligand>
</feature>
<dbReference type="InterPro" id="IPR004627">
    <property type="entry name" value="L-Threonine_3-DHase"/>
</dbReference>
<evidence type="ECO:0000256" key="2">
    <source>
        <dbReference type="ARBA" id="ARBA00022723"/>
    </source>
</evidence>
<dbReference type="GO" id="GO:0019518">
    <property type="term" value="P:L-threonine catabolic process to glycine"/>
    <property type="evidence" value="ECO:0007669"/>
    <property type="project" value="UniProtKB-UniPathway"/>
</dbReference>
<feature type="binding site" evidence="6">
    <location>
        <position position="50"/>
    </location>
    <ligand>
        <name>Zn(2+)</name>
        <dbReference type="ChEBI" id="CHEBI:29105"/>
        <label>1</label>
        <note>catalytic</note>
    </ligand>
</feature>
<keyword evidence="2 6" id="KW-0479">Metal-binding</keyword>
<evidence type="ECO:0000256" key="1">
    <source>
        <dbReference type="ARBA" id="ARBA00022490"/>
    </source>
</evidence>
<dbReference type="Pfam" id="PF08240">
    <property type="entry name" value="ADH_N"/>
    <property type="match status" value="1"/>
</dbReference>
<name>A0A7X2IW24_9BACI</name>
<comment type="pathway">
    <text evidence="6">Amino-acid degradation; L-threonine degradation via oxydo-reductase pathway; glycine from L-threonine: step 1/2.</text>
</comment>
<keyword evidence="10" id="KW-1185">Reference proteome</keyword>
<comment type="similarity">
    <text evidence="6">Belongs to the zinc-containing alcohol dehydrogenase family.</text>
</comment>
<gene>
    <name evidence="6 9" type="primary">tdh</name>
    <name evidence="9" type="ORF">GJU40_00640</name>
</gene>
<feature type="binding site" evidence="6">
    <location>
        <position position="119"/>
    </location>
    <ligand>
        <name>Zn(2+)</name>
        <dbReference type="ChEBI" id="CHEBI:29105"/>
        <label>2</label>
    </ligand>
</feature>
<keyword evidence="1 6" id="KW-0963">Cytoplasm</keyword>
<dbReference type="InterPro" id="IPR036291">
    <property type="entry name" value="NAD(P)-bd_dom_sf"/>
</dbReference>
<dbReference type="SUPFAM" id="SSF50129">
    <property type="entry name" value="GroES-like"/>
    <property type="match status" value="1"/>
</dbReference>
<dbReference type="EMBL" id="WKKI01000001">
    <property type="protein sequence ID" value="MRX70675.1"/>
    <property type="molecule type" value="Genomic_DNA"/>
</dbReference>
<dbReference type="GO" id="GO:0008270">
    <property type="term" value="F:zinc ion binding"/>
    <property type="evidence" value="ECO:0007669"/>
    <property type="project" value="UniProtKB-UniRule"/>
</dbReference>
<reference evidence="9 10" key="1">
    <citation type="submission" date="2019-11" db="EMBL/GenBank/DDBJ databases">
        <title>Bacillus lacus genome.</title>
        <authorList>
            <person name="Allen C.J."/>
            <person name="Newman J.D."/>
        </authorList>
    </citation>
    <scope>NUCLEOTIDE SEQUENCE [LARGE SCALE GENOMIC DNA]</scope>
    <source>
        <strain evidence="9 10">KCTC 33946</strain>
    </source>
</reference>
<dbReference type="InterPro" id="IPR020843">
    <property type="entry name" value="ER"/>
</dbReference>
<feature type="active site" description="Charge relay system" evidence="6">
    <location>
        <position position="55"/>
    </location>
</feature>